<dbReference type="SUPFAM" id="SSF51344">
    <property type="entry name" value="Epsilon subunit of F1F0-ATP synthase N-terminal domain"/>
    <property type="match status" value="1"/>
</dbReference>
<dbReference type="NCBIfam" id="TIGR01216">
    <property type="entry name" value="ATP_synt_epsi"/>
    <property type="match status" value="1"/>
</dbReference>
<evidence type="ECO:0000256" key="10">
    <source>
        <dbReference type="HAMAP-Rule" id="MF_00530"/>
    </source>
</evidence>
<dbReference type="OrthoDB" id="9799969at2"/>
<comment type="subcellular location">
    <subcellularLocation>
        <location evidence="10">Cell membrane</location>
        <topology evidence="10">Peripheral membrane protein</topology>
    </subcellularLocation>
    <subcellularLocation>
        <location evidence="2">Endomembrane system</location>
        <topology evidence="2">Peripheral membrane protein</topology>
    </subcellularLocation>
</comment>
<dbReference type="RefSeq" id="WP_092812932.1">
    <property type="nucleotide sequence ID" value="NZ_FMVW01000005.1"/>
</dbReference>
<dbReference type="GO" id="GO:0005886">
    <property type="term" value="C:plasma membrane"/>
    <property type="evidence" value="ECO:0007669"/>
    <property type="project" value="UniProtKB-SubCell"/>
</dbReference>
<organism evidence="13 14">
    <name type="scientific">Afifella marina DSM 2698</name>
    <dbReference type="NCBI Taxonomy" id="1120955"/>
    <lineage>
        <taxon>Bacteria</taxon>
        <taxon>Pseudomonadati</taxon>
        <taxon>Pseudomonadota</taxon>
        <taxon>Alphaproteobacteria</taxon>
        <taxon>Hyphomicrobiales</taxon>
        <taxon>Afifellaceae</taxon>
        <taxon>Afifella</taxon>
    </lineage>
</organism>
<evidence type="ECO:0000313" key="14">
    <source>
        <dbReference type="Proteomes" id="UP000199347"/>
    </source>
</evidence>
<dbReference type="Gene3D" id="2.60.15.10">
    <property type="entry name" value="F0F1 ATP synthase delta/epsilon subunit, N-terminal"/>
    <property type="match status" value="1"/>
</dbReference>
<comment type="subunit">
    <text evidence="10 11">F-type ATPases have 2 components, CF(1) - the catalytic core - and CF(0) - the membrane proton channel. CF(1) has five subunits: alpha(3), beta(3), gamma(1), delta(1), epsilon(1). CF(0) has three main subunits: a, b and c.</text>
</comment>
<gene>
    <name evidence="10" type="primary">atpC</name>
    <name evidence="13" type="ORF">SAMN03080610_02321</name>
</gene>
<evidence type="ECO:0000256" key="6">
    <source>
        <dbReference type="ARBA" id="ARBA00023065"/>
    </source>
</evidence>
<dbReference type="Pfam" id="PF02823">
    <property type="entry name" value="ATP-synt_DE_N"/>
    <property type="match status" value="1"/>
</dbReference>
<evidence type="ECO:0000256" key="7">
    <source>
        <dbReference type="ARBA" id="ARBA00023136"/>
    </source>
</evidence>
<dbReference type="GO" id="GO:0005524">
    <property type="term" value="F:ATP binding"/>
    <property type="evidence" value="ECO:0007669"/>
    <property type="project" value="UniProtKB-UniRule"/>
</dbReference>
<feature type="domain" description="ATP synthase F1 complex delta/epsilon subunit N-terminal" evidence="12">
    <location>
        <begin position="7"/>
        <end position="84"/>
    </location>
</feature>
<dbReference type="HAMAP" id="MF_00530">
    <property type="entry name" value="ATP_synth_epsil_bac"/>
    <property type="match status" value="1"/>
</dbReference>
<proteinExistence type="inferred from homology"/>
<dbReference type="GO" id="GO:0046933">
    <property type="term" value="F:proton-transporting ATP synthase activity, rotational mechanism"/>
    <property type="evidence" value="ECO:0007669"/>
    <property type="project" value="UniProtKB-UniRule"/>
</dbReference>
<keyword evidence="9 10" id="KW-0066">ATP synthesis</keyword>
<dbReference type="GO" id="GO:0045259">
    <property type="term" value="C:proton-transporting ATP synthase complex"/>
    <property type="evidence" value="ECO:0007669"/>
    <property type="project" value="UniProtKB-KW"/>
</dbReference>
<evidence type="ECO:0000256" key="4">
    <source>
        <dbReference type="ARBA" id="ARBA00022448"/>
    </source>
</evidence>
<protein>
    <recommendedName>
        <fullName evidence="10">ATP synthase epsilon chain</fullName>
    </recommendedName>
    <alternativeName>
        <fullName evidence="10">ATP synthase F1 sector epsilon subunit</fullName>
    </alternativeName>
    <alternativeName>
        <fullName evidence="10">F-ATPase epsilon subunit</fullName>
    </alternativeName>
</protein>
<evidence type="ECO:0000256" key="3">
    <source>
        <dbReference type="ARBA" id="ARBA00005712"/>
    </source>
</evidence>
<dbReference type="InterPro" id="IPR020546">
    <property type="entry name" value="ATP_synth_F1_dsu/esu_N"/>
</dbReference>
<evidence type="ECO:0000259" key="12">
    <source>
        <dbReference type="Pfam" id="PF02823"/>
    </source>
</evidence>
<evidence type="ECO:0000256" key="1">
    <source>
        <dbReference type="ARBA" id="ARBA00003543"/>
    </source>
</evidence>
<name>A0A1G5NPT9_AFIMA</name>
<dbReference type="STRING" id="1120955.SAMN03080610_02321"/>
<dbReference type="GO" id="GO:0012505">
    <property type="term" value="C:endomembrane system"/>
    <property type="evidence" value="ECO:0007669"/>
    <property type="project" value="UniProtKB-SubCell"/>
</dbReference>
<evidence type="ECO:0000256" key="5">
    <source>
        <dbReference type="ARBA" id="ARBA00022781"/>
    </source>
</evidence>
<reference evidence="13 14" key="1">
    <citation type="submission" date="2016-10" db="EMBL/GenBank/DDBJ databases">
        <authorList>
            <person name="de Groot N.N."/>
        </authorList>
    </citation>
    <scope>NUCLEOTIDE SEQUENCE [LARGE SCALE GENOMIC DNA]</scope>
    <source>
        <strain evidence="13 14">DSM 2698</strain>
    </source>
</reference>
<keyword evidence="10" id="KW-1003">Cell membrane</keyword>
<dbReference type="AlphaFoldDB" id="A0A1G5NPT9"/>
<dbReference type="PANTHER" id="PTHR13822:SF10">
    <property type="entry name" value="ATP SYNTHASE EPSILON CHAIN, CHLOROPLASTIC"/>
    <property type="match status" value="1"/>
</dbReference>
<keyword evidence="8 10" id="KW-0139">CF(1)</keyword>
<dbReference type="InterPro" id="IPR036771">
    <property type="entry name" value="ATPsynth_dsu/esu_N"/>
</dbReference>
<dbReference type="CDD" id="cd12152">
    <property type="entry name" value="F1-ATPase_delta"/>
    <property type="match status" value="1"/>
</dbReference>
<evidence type="ECO:0000256" key="9">
    <source>
        <dbReference type="ARBA" id="ARBA00023310"/>
    </source>
</evidence>
<dbReference type="Proteomes" id="UP000199347">
    <property type="component" value="Unassembled WGS sequence"/>
</dbReference>
<evidence type="ECO:0000256" key="2">
    <source>
        <dbReference type="ARBA" id="ARBA00004184"/>
    </source>
</evidence>
<dbReference type="PANTHER" id="PTHR13822">
    <property type="entry name" value="ATP SYNTHASE DELTA/EPSILON CHAIN"/>
    <property type="match status" value="1"/>
</dbReference>
<evidence type="ECO:0000256" key="8">
    <source>
        <dbReference type="ARBA" id="ARBA00023196"/>
    </source>
</evidence>
<dbReference type="NCBIfam" id="NF001851">
    <property type="entry name" value="PRK00571.2-4"/>
    <property type="match status" value="1"/>
</dbReference>
<keyword evidence="4 10" id="KW-0813">Transport</keyword>
<comment type="similarity">
    <text evidence="3 10 11">Belongs to the ATPase epsilon chain family.</text>
</comment>
<evidence type="ECO:0000313" key="13">
    <source>
        <dbReference type="EMBL" id="SCZ38690.1"/>
    </source>
</evidence>
<accession>A0A1G5NPT9</accession>
<keyword evidence="6 10" id="KW-0406">Ion transport</keyword>
<keyword evidence="7 10" id="KW-0472">Membrane</keyword>
<sequence>MAEPFLFDLVTPSALLISEEVQQVVVPGQEGFFTMLRQHAPLMTTLKPGFLEVLKTSGETQRIYVRGGFADATPDSLTILADFAVPETELNADIIDEHIREAEAELEAAAGDMSKYPVAHKRVSDLHDVRRWIIPA</sequence>
<comment type="function">
    <text evidence="1 10">Produces ATP from ADP in the presence of a proton gradient across the membrane.</text>
</comment>
<keyword evidence="14" id="KW-1185">Reference proteome</keyword>
<evidence type="ECO:0000256" key="11">
    <source>
        <dbReference type="RuleBase" id="RU003656"/>
    </source>
</evidence>
<keyword evidence="5 10" id="KW-0375">Hydrogen ion transport</keyword>
<dbReference type="EMBL" id="FMVW01000005">
    <property type="protein sequence ID" value="SCZ38690.1"/>
    <property type="molecule type" value="Genomic_DNA"/>
</dbReference>
<dbReference type="InterPro" id="IPR001469">
    <property type="entry name" value="ATP_synth_F1_dsu/esu"/>
</dbReference>